<dbReference type="HOGENOM" id="CLU_1583900_0_0_6"/>
<sequence>MLYLLYSNPNVIFGSDDIIKKCWPDRIVSAGSVPVSIKHIRDTLKKITEKQVIITHKGKGYSFDNIAGYISIDMCDINQGAISLASDSKFSVTKIKTLFVIAVGAIFIVGLLDWLSNTFIIVDNDLDVSSGHLEMSKYKKSSNGEVIFHDANGKVIRCNNATCLESSH</sequence>
<evidence type="ECO:0000256" key="3">
    <source>
        <dbReference type="SAM" id="Phobius"/>
    </source>
</evidence>
<dbReference type="InterPro" id="IPR001867">
    <property type="entry name" value="OmpR/PhoB-type_DNA-bd"/>
</dbReference>
<dbReference type="KEGG" id="ete:ETEE_2638"/>
<gene>
    <name evidence="5" type="ORF">ETEE_2638</name>
</gene>
<keyword evidence="3" id="KW-1133">Transmembrane helix</keyword>
<keyword evidence="3" id="KW-0812">Transmembrane</keyword>
<dbReference type="PROSITE" id="PS51755">
    <property type="entry name" value="OMPR_PHOB"/>
    <property type="match status" value="1"/>
</dbReference>
<evidence type="ECO:0000313" key="5">
    <source>
        <dbReference type="EMBL" id="AIJ09074.1"/>
    </source>
</evidence>
<dbReference type="AlphaFoldDB" id="A0A076LU45"/>
<dbReference type="GO" id="GO:0000160">
    <property type="term" value="P:phosphorelay signal transduction system"/>
    <property type="evidence" value="ECO:0007669"/>
    <property type="project" value="InterPro"/>
</dbReference>
<evidence type="ECO:0000256" key="2">
    <source>
        <dbReference type="PROSITE-ProRule" id="PRU01091"/>
    </source>
</evidence>
<protein>
    <submittedName>
        <fullName evidence="5">Protein psaE</fullName>
    </submittedName>
</protein>
<evidence type="ECO:0000259" key="4">
    <source>
        <dbReference type="PROSITE" id="PS51755"/>
    </source>
</evidence>
<evidence type="ECO:0000256" key="1">
    <source>
        <dbReference type="ARBA" id="ARBA00023125"/>
    </source>
</evidence>
<keyword evidence="1 2" id="KW-0238">DNA-binding</keyword>
<feature type="transmembrane region" description="Helical" evidence="3">
    <location>
        <begin position="98"/>
        <end position="122"/>
    </location>
</feature>
<feature type="DNA-binding region" description="OmpR/PhoB-type" evidence="2">
    <location>
        <begin position="1"/>
        <end position="65"/>
    </location>
</feature>
<dbReference type="InterPro" id="IPR016032">
    <property type="entry name" value="Sig_transdc_resp-reg_C-effctor"/>
</dbReference>
<keyword evidence="3" id="KW-0472">Membrane</keyword>
<feature type="domain" description="OmpR/PhoB-type" evidence="4">
    <location>
        <begin position="1"/>
        <end position="65"/>
    </location>
</feature>
<accession>A0A076LU45</accession>
<dbReference type="Proteomes" id="UP000028681">
    <property type="component" value="Chromosome"/>
</dbReference>
<dbReference type="InterPro" id="IPR036388">
    <property type="entry name" value="WH-like_DNA-bd_sf"/>
</dbReference>
<name>A0A076LU45_9GAMM</name>
<dbReference type="GO" id="GO:0003677">
    <property type="term" value="F:DNA binding"/>
    <property type="evidence" value="ECO:0007669"/>
    <property type="project" value="UniProtKB-UniRule"/>
</dbReference>
<organism evidence="5 6">
    <name type="scientific">Edwardsiella anguillarum ET080813</name>
    <dbReference type="NCBI Taxonomy" id="667120"/>
    <lineage>
        <taxon>Bacteria</taxon>
        <taxon>Pseudomonadati</taxon>
        <taxon>Pseudomonadota</taxon>
        <taxon>Gammaproteobacteria</taxon>
        <taxon>Enterobacterales</taxon>
        <taxon>Hafniaceae</taxon>
        <taxon>Edwardsiella</taxon>
    </lineage>
</organism>
<evidence type="ECO:0000313" key="6">
    <source>
        <dbReference type="Proteomes" id="UP000028681"/>
    </source>
</evidence>
<dbReference type="EMBL" id="CP006664">
    <property type="protein sequence ID" value="AIJ09074.1"/>
    <property type="molecule type" value="Genomic_DNA"/>
</dbReference>
<dbReference type="GO" id="GO:0006355">
    <property type="term" value="P:regulation of DNA-templated transcription"/>
    <property type="evidence" value="ECO:0007669"/>
    <property type="project" value="InterPro"/>
</dbReference>
<proteinExistence type="predicted"/>
<reference evidence="5 6" key="1">
    <citation type="journal article" date="2012" name="PLoS ONE">
        <title>Edwardsiella comparative phylogenomics reveal the new intra/inter-species taxonomic relationships, virulence evolution and niche adaptation mechanisms.</title>
        <authorList>
            <person name="Yang M."/>
            <person name="Lv Y."/>
            <person name="Xiao J."/>
            <person name="Wu H."/>
            <person name="Zheng H."/>
            <person name="Liu Q."/>
            <person name="Zhang Y."/>
            <person name="Wang Q."/>
        </authorList>
    </citation>
    <scope>NUCLEOTIDE SEQUENCE [LARGE SCALE GENOMIC DNA]</scope>
    <source>
        <strain evidence="6">080813</strain>
    </source>
</reference>
<dbReference type="CDD" id="cd00383">
    <property type="entry name" value="trans_reg_C"/>
    <property type="match status" value="1"/>
</dbReference>
<dbReference type="Pfam" id="PF00486">
    <property type="entry name" value="Trans_reg_C"/>
    <property type="match status" value="1"/>
</dbReference>
<dbReference type="Gene3D" id="1.10.10.10">
    <property type="entry name" value="Winged helix-like DNA-binding domain superfamily/Winged helix DNA-binding domain"/>
    <property type="match status" value="1"/>
</dbReference>
<dbReference type="SUPFAM" id="SSF46894">
    <property type="entry name" value="C-terminal effector domain of the bipartite response regulators"/>
    <property type="match status" value="1"/>
</dbReference>